<proteinExistence type="predicted"/>
<reference evidence="2 3" key="1">
    <citation type="submission" date="2017-11" db="EMBL/GenBank/DDBJ databases">
        <authorList>
            <person name="Kracher B."/>
        </authorList>
    </citation>
    <scope>NUCLEOTIDE SEQUENCE [LARGE SCALE GENOMIC DNA]</scope>
    <source>
        <strain evidence="2 3">RACE1</strain>
    </source>
</reference>
<dbReference type="PANTHER" id="PTHR38248:SF2">
    <property type="entry name" value="FUNK1 11"/>
    <property type="match status" value="1"/>
</dbReference>
<dbReference type="Pfam" id="PF17667">
    <property type="entry name" value="Pkinase_fungal"/>
    <property type="match status" value="1"/>
</dbReference>
<evidence type="ECO:0000313" key="2">
    <source>
        <dbReference type="EMBL" id="SZF04411.1"/>
    </source>
</evidence>
<evidence type="ECO:0000313" key="3">
    <source>
        <dbReference type="Proteomes" id="UP000275772"/>
    </source>
</evidence>
<feature type="domain" description="Fungal-type protein kinase" evidence="1">
    <location>
        <begin position="1"/>
        <end position="198"/>
    </location>
</feature>
<dbReference type="VEuPathDB" id="FungiDB:BLGHR1_15207"/>
<protein>
    <recommendedName>
        <fullName evidence="1">Fungal-type protein kinase domain-containing protein</fullName>
    </recommendedName>
</protein>
<gene>
    <name evidence="2" type="ORF">BLGHR1_15207</name>
</gene>
<dbReference type="AlphaFoldDB" id="A0A383UVQ6"/>
<dbReference type="PANTHER" id="PTHR38248">
    <property type="entry name" value="FUNK1 6"/>
    <property type="match status" value="1"/>
</dbReference>
<name>A0A383UVQ6_BLUHO</name>
<sequence length="212" mass="23988">MSDEELGIYCLFLYINGRSLLSLSNEKGDQSQEYVINPDPILKAGTVVSRGTVCYEMRDENAVMKYSWTRSAGQSEMDFMQDACDTEGVVNYPRADKICKTSDHLKGLNFSSAAYWDISGLKPISKGQGEKQPTMPPRIKDRELTRLIVTPRGRRLNTSRTIMEFVEDIRDAIIAHQRLFVEKEVLHGDISDGNIILVSINGLTLNIYKNQF</sequence>
<evidence type="ECO:0000259" key="1">
    <source>
        <dbReference type="Pfam" id="PF17667"/>
    </source>
</evidence>
<dbReference type="Proteomes" id="UP000275772">
    <property type="component" value="Unassembled WGS sequence"/>
</dbReference>
<organism evidence="2 3">
    <name type="scientific">Blumeria hordei</name>
    <name type="common">Barley powdery mildew</name>
    <name type="synonym">Blumeria graminis f. sp. hordei</name>
    <dbReference type="NCBI Taxonomy" id="2867405"/>
    <lineage>
        <taxon>Eukaryota</taxon>
        <taxon>Fungi</taxon>
        <taxon>Dikarya</taxon>
        <taxon>Ascomycota</taxon>
        <taxon>Pezizomycotina</taxon>
        <taxon>Leotiomycetes</taxon>
        <taxon>Erysiphales</taxon>
        <taxon>Erysiphaceae</taxon>
        <taxon>Blumeria</taxon>
    </lineage>
</organism>
<dbReference type="EMBL" id="UNSH01000065">
    <property type="protein sequence ID" value="SZF04411.1"/>
    <property type="molecule type" value="Genomic_DNA"/>
</dbReference>
<dbReference type="InterPro" id="IPR040976">
    <property type="entry name" value="Pkinase_fungal"/>
</dbReference>
<accession>A0A383UVQ6</accession>